<name>A0A4Y8M426_9BACL</name>
<evidence type="ECO:0000256" key="5">
    <source>
        <dbReference type="ARBA" id="ARBA00022801"/>
    </source>
</evidence>
<dbReference type="GO" id="GO:0046872">
    <property type="term" value="F:metal ion binding"/>
    <property type="evidence" value="ECO:0007669"/>
    <property type="project" value="UniProtKB-KW"/>
</dbReference>
<keyword evidence="5" id="KW-0378">Hydrolase</keyword>
<comment type="caution">
    <text evidence="9">The sequence shown here is derived from an EMBL/GenBank/DDBJ whole genome shotgun (WGS) entry which is preliminary data.</text>
</comment>
<evidence type="ECO:0000256" key="4">
    <source>
        <dbReference type="ARBA" id="ARBA00022723"/>
    </source>
</evidence>
<dbReference type="AlphaFoldDB" id="A0A4Y8M426"/>
<dbReference type="PANTHER" id="PTHR33653:SF1">
    <property type="entry name" value="RIBONUCLEASE VAPC2"/>
    <property type="match status" value="1"/>
</dbReference>
<organism evidence="9 10">
    <name type="scientific">Cohnella luojiensis</name>
    <dbReference type="NCBI Taxonomy" id="652876"/>
    <lineage>
        <taxon>Bacteria</taxon>
        <taxon>Bacillati</taxon>
        <taxon>Bacillota</taxon>
        <taxon>Bacilli</taxon>
        <taxon>Bacillales</taxon>
        <taxon>Paenibacillaceae</taxon>
        <taxon>Cohnella</taxon>
    </lineage>
</organism>
<keyword evidence="3" id="KW-0540">Nuclease</keyword>
<keyword evidence="10" id="KW-1185">Reference proteome</keyword>
<dbReference type="GO" id="GO:0016787">
    <property type="term" value="F:hydrolase activity"/>
    <property type="evidence" value="ECO:0007669"/>
    <property type="project" value="UniProtKB-KW"/>
</dbReference>
<dbReference type="PANTHER" id="PTHR33653">
    <property type="entry name" value="RIBONUCLEASE VAPC2"/>
    <property type="match status" value="1"/>
</dbReference>
<keyword evidence="2" id="KW-1277">Toxin-antitoxin system</keyword>
<dbReference type="EMBL" id="SOMN01000011">
    <property type="protein sequence ID" value="TFE26991.1"/>
    <property type="molecule type" value="Genomic_DNA"/>
</dbReference>
<comment type="similarity">
    <text evidence="7">Belongs to the PINc/VapC protein family.</text>
</comment>
<comment type="cofactor">
    <cofactor evidence="1">
        <name>Mg(2+)</name>
        <dbReference type="ChEBI" id="CHEBI:18420"/>
    </cofactor>
</comment>
<dbReference type="InterPro" id="IPR029060">
    <property type="entry name" value="PIN-like_dom_sf"/>
</dbReference>
<evidence type="ECO:0000256" key="2">
    <source>
        <dbReference type="ARBA" id="ARBA00022649"/>
    </source>
</evidence>
<reference evidence="9 10" key="1">
    <citation type="submission" date="2019-03" db="EMBL/GenBank/DDBJ databases">
        <title>Cohnella endophytica sp. nov., a novel endophytic bacterium isolated from bark of Sonneratia apetala.</title>
        <authorList>
            <person name="Tuo L."/>
        </authorList>
    </citation>
    <scope>NUCLEOTIDE SEQUENCE [LARGE SCALE GENOMIC DNA]</scope>
    <source>
        <strain evidence="9 10">CCTCC AB 208254</strain>
    </source>
</reference>
<evidence type="ECO:0000259" key="8">
    <source>
        <dbReference type="Pfam" id="PF01850"/>
    </source>
</evidence>
<evidence type="ECO:0000256" key="6">
    <source>
        <dbReference type="ARBA" id="ARBA00022842"/>
    </source>
</evidence>
<evidence type="ECO:0000256" key="1">
    <source>
        <dbReference type="ARBA" id="ARBA00001946"/>
    </source>
</evidence>
<dbReference type="InterPro" id="IPR050556">
    <property type="entry name" value="Type_II_TA_system_RNase"/>
</dbReference>
<sequence length="130" mass="14676">MDGYLIDTNIAIALLAGEEAALSFAKQAKDNRMPMYFSVITECEVFSGLKSEYRLRGIKLFNSRRCIEVTSQIARIAGDIRREQKEKGRKLKAPDAIIVATAIEYHLGLVSRDSDMNFVQEEFGFPLLKI</sequence>
<dbReference type="Gene3D" id="3.40.50.1010">
    <property type="entry name" value="5'-nuclease"/>
    <property type="match status" value="1"/>
</dbReference>
<keyword evidence="6" id="KW-0460">Magnesium</keyword>
<dbReference type="Pfam" id="PF01850">
    <property type="entry name" value="PIN"/>
    <property type="match status" value="1"/>
</dbReference>
<evidence type="ECO:0000256" key="3">
    <source>
        <dbReference type="ARBA" id="ARBA00022722"/>
    </source>
</evidence>
<keyword evidence="4" id="KW-0479">Metal-binding</keyword>
<dbReference type="GO" id="GO:0004518">
    <property type="term" value="F:nuclease activity"/>
    <property type="evidence" value="ECO:0007669"/>
    <property type="project" value="UniProtKB-KW"/>
</dbReference>
<dbReference type="Proteomes" id="UP000297900">
    <property type="component" value="Unassembled WGS sequence"/>
</dbReference>
<dbReference type="InterPro" id="IPR002716">
    <property type="entry name" value="PIN_dom"/>
</dbReference>
<accession>A0A4Y8M426</accession>
<protein>
    <submittedName>
        <fullName evidence="9">Type II toxin-antitoxin system VapC family toxin</fullName>
    </submittedName>
</protein>
<dbReference type="SUPFAM" id="SSF88723">
    <property type="entry name" value="PIN domain-like"/>
    <property type="match status" value="1"/>
</dbReference>
<feature type="domain" description="PIN" evidence="8">
    <location>
        <begin position="4"/>
        <end position="117"/>
    </location>
</feature>
<proteinExistence type="inferred from homology"/>
<evidence type="ECO:0000313" key="10">
    <source>
        <dbReference type="Proteomes" id="UP000297900"/>
    </source>
</evidence>
<gene>
    <name evidence="9" type="ORF">E2980_10840</name>
</gene>
<evidence type="ECO:0000256" key="7">
    <source>
        <dbReference type="ARBA" id="ARBA00038093"/>
    </source>
</evidence>
<dbReference type="OrthoDB" id="9815354at2"/>
<evidence type="ECO:0000313" key="9">
    <source>
        <dbReference type="EMBL" id="TFE26991.1"/>
    </source>
</evidence>